<dbReference type="Proteomes" id="UP000305929">
    <property type="component" value="Unassembled WGS sequence"/>
</dbReference>
<name>A0A4U5WTE3_STRLS</name>
<dbReference type="EMBL" id="SZNQ01000001">
    <property type="protein sequence ID" value="TKT04741.1"/>
    <property type="molecule type" value="Genomic_DNA"/>
</dbReference>
<keyword evidence="1" id="KW-0472">Membrane</keyword>
<proteinExistence type="predicted"/>
<dbReference type="OrthoDB" id="4230350at2"/>
<dbReference type="AlphaFoldDB" id="A0A4U5WTE3"/>
<reference evidence="2 3" key="1">
    <citation type="submission" date="2019-04" db="EMBL/GenBank/DDBJ databases">
        <title>Streptomyces lasaliensis sp. nov., an Actinomycete isolated from soil which produces the polyether antibiotic lasalocid.</title>
        <authorList>
            <person name="Erwin G."/>
            <person name="Haber C."/>
        </authorList>
    </citation>
    <scope>NUCLEOTIDE SEQUENCE [LARGE SCALE GENOMIC DNA]</scope>
    <source>
        <strain evidence="2 3">X-537</strain>
    </source>
</reference>
<evidence type="ECO:0000313" key="2">
    <source>
        <dbReference type="EMBL" id="TKT04741.1"/>
    </source>
</evidence>
<feature type="transmembrane region" description="Helical" evidence="1">
    <location>
        <begin position="98"/>
        <end position="118"/>
    </location>
</feature>
<organism evidence="2 3">
    <name type="scientific">Streptomyces lasalocidi</name>
    <name type="common">Streptomyces lasaliensis</name>
    <dbReference type="NCBI Taxonomy" id="324833"/>
    <lineage>
        <taxon>Bacteria</taxon>
        <taxon>Bacillati</taxon>
        <taxon>Actinomycetota</taxon>
        <taxon>Actinomycetes</taxon>
        <taxon>Kitasatosporales</taxon>
        <taxon>Streptomycetaceae</taxon>
        <taxon>Streptomyces</taxon>
    </lineage>
</organism>
<protein>
    <submittedName>
        <fullName evidence="2">Uncharacterized protein</fullName>
    </submittedName>
</protein>
<evidence type="ECO:0000256" key="1">
    <source>
        <dbReference type="SAM" id="Phobius"/>
    </source>
</evidence>
<accession>A0A4U5WTE3</accession>
<gene>
    <name evidence="2" type="ORF">E4U91_35285</name>
</gene>
<keyword evidence="1" id="KW-0812">Transmembrane</keyword>
<keyword evidence="1" id="KW-1133">Transmembrane helix</keyword>
<keyword evidence="3" id="KW-1185">Reference proteome</keyword>
<comment type="caution">
    <text evidence="2">The sequence shown here is derived from an EMBL/GenBank/DDBJ whole genome shotgun (WGS) entry which is preliminary data.</text>
</comment>
<sequence length="130" mass="14007">MMDVRLGNSLAYGGTHDPSDWAAVAAILVLYLVFGYGLEYRSKKRKGVARPAKAAVKGLFSERQGVDPGQRFASRMLMLGGALLTGATGYFTRTAPTAVQFLAMGVVGLLCIFGLAYFDHRTEPRDENGS</sequence>
<dbReference type="RefSeq" id="WP_137310560.1">
    <property type="nucleotide sequence ID" value="NZ_SZNQ01000001.1"/>
</dbReference>
<evidence type="ECO:0000313" key="3">
    <source>
        <dbReference type="Proteomes" id="UP000305929"/>
    </source>
</evidence>
<feature type="transmembrane region" description="Helical" evidence="1">
    <location>
        <begin position="72"/>
        <end position="92"/>
    </location>
</feature>
<feature type="transmembrane region" description="Helical" evidence="1">
    <location>
        <begin position="20"/>
        <end position="38"/>
    </location>
</feature>